<protein>
    <submittedName>
        <fullName evidence="2">Movement protein</fullName>
    </submittedName>
</protein>
<organism evidence="1 2">
    <name type="scientific">Panagrellus redivivus</name>
    <name type="common">Microworm</name>
    <dbReference type="NCBI Taxonomy" id="6233"/>
    <lineage>
        <taxon>Eukaryota</taxon>
        <taxon>Metazoa</taxon>
        <taxon>Ecdysozoa</taxon>
        <taxon>Nematoda</taxon>
        <taxon>Chromadorea</taxon>
        <taxon>Rhabditida</taxon>
        <taxon>Tylenchina</taxon>
        <taxon>Panagrolaimomorpha</taxon>
        <taxon>Panagrolaimoidea</taxon>
        <taxon>Panagrolaimidae</taxon>
        <taxon>Panagrellus</taxon>
    </lineage>
</organism>
<keyword evidence="1" id="KW-1185">Reference proteome</keyword>
<accession>A0A7E4UPY6</accession>
<evidence type="ECO:0000313" key="1">
    <source>
        <dbReference type="Proteomes" id="UP000492821"/>
    </source>
</evidence>
<sequence>MCDYVVSVGSVARPCEPHQKSPQLRCLSVPYEKDGMILSFPIFNLQIEVLYRFNRSHVREVRRPARRRWERTPKIKGFAYNGTQNNLTDYLRLSL</sequence>
<dbReference type="WBParaSite" id="Pan_g11418.t1">
    <property type="protein sequence ID" value="Pan_g11418.t1"/>
    <property type="gene ID" value="Pan_g11418"/>
</dbReference>
<name>A0A7E4UPY6_PANRE</name>
<proteinExistence type="predicted"/>
<reference evidence="1" key="1">
    <citation type="journal article" date="2013" name="Genetics">
        <title>The draft genome and transcriptome of Panagrellus redivivus are shaped by the harsh demands of a free-living lifestyle.</title>
        <authorList>
            <person name="Srinivasan J."/>
            <person name="Dillman A.R."/>
            <person name="Macchietto M.G."/>
            <person name="Heikkinen L."/>
            <person name="Lakso M."/>
            <person name="Fracchia K.M."/>
            <person name="Antoshechkin I."/>
            <person name="Mortazavi A."/>
            <person name="Wong G."/>
            <person name="Sternberg P.W."/>
        </authorList>
    </citation>
    <scope>NUCLEOTIDE SEQUENCE [LARGE SCALE GENOMIC DNA]</scope>
    <source>
        <strain evidence="1">MT8872</strain>
    </source>
</reference>
<evidence type="ECO:0000313" key="2">
    <source>
        <dbReference type="WBParaSite" id="Pan_g11418.t1"/>
    </source>
</evidence>
<dbReference type="AlphaFoldDB" id="A0A7E4UPY6"/>
<dbReference type="Proteomes" id="UP000492821">
    <property type="component" value="Unassembled WGS sequence"/>
</dbReference>
<reference evidence="2" key="2">
    <citation type="submission" date="2020-10" db="UniProtKB">
        <authorList>
            <consortium name="WormBaseParasite"/>
        </authorList>
    </citation>
    <scope>IDENTIFICATION</scope>
</reference>